<feature type="transmembrane region" description="Helical" evidence="2">
    <location>
        <begin position="854"/>
        <end position="874"/>
    </location>
</feature>
<feature type="domain" description="CHAT" evidence="4">
    <location>
        <begin position="574"/>
        <end position="841"/>
    </location>
</feature>
<dbReference type="PANTHER" id="PTHR10098">
    <property type="entry name" value="RAPSYN-RELATED"/>
    <property type="match status" value="1"/>
</dbReference>
<keyword evidence="3" id="KW-0732">Signal</keyword>
<gene>
    <name evidence="5" type="ORF">E6A44_019605</name>
</gene>
<evidence type="ECO:0000313" key="6">
    <source>
        <dbReference type="Proteomes" id="UP001517247"/>
    </source>
</evidence>
<dbReference type="Proteomes" id="UP001517247">
    <property type="component" value="Unassembled WGS sequence"/>
</dbReference>
<dbReference type="RefSeq" id="WP_138724878.1">
    <property type="nucleotide sequence ID" value="NZ_SSHJ02000011.1"/>
</dbReference>
<keyword evidence="2" id="KW-0812">Transmembrane</keyword>
<comment type="caution">
    <text evidence="5">The sequence shown here is derived from an EMBL/GenBank/DDBJ whole genome shotgun (WGS) entry which is preliminary data.</text>
</comment>
<keyword evidence="6" id="KW-1185">Reference proteome</keyword>
<dbReference type="Pfam" id="PF12770">
    <property type="entry name" value="CHAT"/>
    <property type="match status" value="1"/>
</dbReference>
<name>A0ABW9JC28_9SPHI</name>
<dbReference type="SMART" id="SM00028">
    <property type="entry name" value="TPR"/>
    <property type="match status" value="5"/>
</dbReference>
<dbReference type="SUPFAM" id="SSF48452">
    <property type="entry name" value="TPR-like"/>
    <property type="match status" value="2"/>
</dbReference>
<evidence type="ECO:0000256" key="1">
    <source>
        <dbReference type="PROSITE-ProRule" id="PRU00339"/>
    </source>
</evidence>
<keyword evidence="2" id="KW-0472">Membrane</keyword>
<keyword evidence="1" id="KW-0802">TPR repeat</keyword>
<dbReference type="Pfam" id="PF13181">
    <property type="entry name" value="TPR_8"/>
    <property type="match status" value="2"/>
</dbReference>
<feature type="signal peptide" evidence="3">
    <location>
        <begin position="1"/>
        <end position="23"/>
    </location>
</feature>
<dbReference type="EMBL" id="SSHJ02000011">
    <property type="protein sequence ID" value="MFN0257800.1"/>
    <property type="molecule type" value="Genomic_DNA"/>
</dbReference>
<sequence>MRCRCLKYVCLLILLFQSSSLLAQSDLQTKLKSFKANNDLSNWIYEQLDYANENPQTATNTILKIQQERWRNAQTAEERFAWLNLLSTLAYYQLLEGNIFGSINSYENALSFFRKHNILDYDAVEYIFKPLGNNYTRLGDYERALFIQKQSIEFQHFYNEDINKTAAIYCNMAISYRSMGKLEDAYKAIRTGLALKPDHFNRIMLNNVYADILYDDQNFTKAATIIESNISKQKASNVENAYWLMSSYTTAGNIYLQLQQIGKANTAYSKALQLLNQYYPHKRLRERANLYTQIGATYLAQGMPKEAIDYGHKTLKTLGITSTKNIYGDNKLVEVFMLLAKANLQLKQSEKALTNINLSLLSADKIRNEFAADKTKERLQGYLKQIAEQGIEISYHLYEQTKDEKYLQQILALAEQSKSRTLLDQMQRNQQSASKNIKGDSLFLRKQNLERNISYLEKQAIEEPNRNPTKNIEGLKYDLALVNKALSKKYQYLNLDDYQTTIETDKLANHRFIEYFIGEKDVYIINIHQNKIENVIKLPNAKGIKLELQKFLQTYFHNGANAMLNNPKAFFQASHRIYQLILEPIKLKPNEQLTIIPDGVLGYLSFDGLITRNNYTENISKWPFLIKYIATDYAFSIQTLQTEKKVNTSTSFTGLFITHSEGNKRELKAITTEADLIKKYVAGDFLFDKAVNPQSFEQLFTKSRVMHIGTHAYLTGINNEPTLDFGKEKMYLFELSAKQSAPSLVVLSACQTADGILANGEGIISLSRGFNAIGTAATIASLWNVNDEAAAQIMASFYQSLEKTKDASEALREAKLNWLNSPKISNAVLLPYYWDSLIYMGKSQKIDINRPLNWLLYSSILVTTIIGIIIYFFLRRKA</sequence>
<evidence type="ECO:0000256" key="2">
    <source>
        <dbReference type="SAM" id="Phobius"/>
    </source>
</evidence>
<dbReference type="InterPro" id="IPR019734">
    <property type="entry name" value="TPR_rpt"/>
</dbReference>
<organism evidence="5 6">
    <name type="scientific">Pedobacter ureilyticus</name>
    <dbReference type="NCBI Taxonomy" id="1393051"/>
    <lineage>
        <taxon>Bacteria</taxon>
        <taxon>Pseudomonadati</taxon>
        <taxon>Bacteroidota</taxon>
        <taxon>Sphingobacteriia</taxon>
        <taxon>Sphingobacteriales</taxon>
        <taxon>Sphingobacteriaceae</taxon>
        <taxon>Pedobacter</taxon>
    </lineage>
</organism>
<protein>
    <submittedName>
        <fullName evidence="5">CHAT domain-containing protein</fullName>
    </submittedName>
</protein>
<evidence type="ECO:0000256" key="3">
    <source>
        <dbReference type="SAM" id="SignalP"/>
    </source>
</evidence>
<reference evidence="5 6" key="1">
    <citation type="submission" date="2024-12" db="EMBL/GenBank/DDBJ databases">
        <authorList>
            <person name="Hu S."/>
        </authorList>
    </citation>
    <scope>NUCLEOTIDE SEQUENCE [LARGE SCALE GENOMIC DNA]</scope>
    <source>
        <strain evidence="5 6">THG-T11</strain>
    </source>
</reference>
<feature type="repeat" description="TPR" evidence="1">
    <location>
        <begin position="245"/>
        <end position="278"/>
    </location>
</feature>
<evidence type="ECO:0000313" key="5">
    <source>
        <dbReference type="EMBL" id="MFN0257800.1"/>
    </source>
</evidence>
<proteinExistence type="predicted"/>
<feature type="chain" id="PRO_5045735040" evidence="3">
    <location>
        <begin position="24"/>
        <end position="878"/>
    </location>
</feature>
<accession>A0ABW9JC28</accession>
<dbReference type="InterPro" id="IPR024983">
    <property type="entry name" value="CHAT_dom"/>
</dbReference>
<evidence type="ECO:0000259" key="4">
    <source>
        <dbReference type="Pfam" id="PF12770"/>
    </source>
</evidence>
<feature type="repeat" description="TPR" evidence="1">
    <location>
        <begin position="166"/>
        <end position="199"/>
    </location>
</feature>
<dbReference type="InterPro" id="IPR011990">
    <property type="entry name" value="TPR-like_helical_dom_sf"/>
</dbReference>
<dbReference type="Gene3D" id="1.25.40.10">
    <property type="entry name" value="Tetratricopeptide repeat domain"/>
    <property type="match status" value="2"/>
</dbReference>
<keyword evidence="2" id="KW-1133">Transmembrane helix</keyword>
<dbReference type="PROSITE" id="PS50005">
    <property type="entry name" value="TPR"/>
    <property type="match status" value="2"/>
</dbReference>